<comment type="caution">
    <text evidence="2">The sequence shown here is derived from an EMBL/GenBank/DDBJ whole genome shotgun (WGS) entry which is preliminary data.</text>
</comment>
<sequence>MMYSRPPVSSPLVIGASRSSVPPTLTAKPHFPTSRPLRPFASIPKPTSTQKKPCKLLECPNGLNQTVFVLNLSQAEFSRTD</sequence>
<gene>
    <name evidence="2" type="ORF">BJ322DRAFT_1057261</name>
</gene>
<evidence type="ECO:0000313" key="3">
    <source>
        <dbReference type="Proteomes" id="UP000736335"/>
    </source>
</evidence>
<feature type="region of interest" description="Disordered" evidence="1">
    <location>
        <begin position="1"/>
        <end position="51"/>
    </location>
</feature>
<dbReference type="Proteomes" id="UP000736335">
    <property type="component" value="Unassembled WGS sequence"/>
</dbReference>
<name>A0A9P6HFK2_9AGAM</name>
<reference evidence="2" key="1">
    <citation type="journal article" date="2020" name="Nat. Commun.">
        <title>Large-scale genome sequencing of mycorrhizal fungi provides insights into the early evolution of symbiotic traits.</title>
        <authorList>
            <person name="Miyauchi S."/>
            <person name="Kiss E."/>
            <person name="Kuo A."/>
            <person name="Drula E."/>
            <person name="Kohler A."/>
            <person name="Sanchez-Garcia M."/>
            <person name="Morin E."/>
            <person name="Andreopoulos B."/>
            <person name="Barry K.W."/>
            <person name="Bonito G."/>
            <person name="Buee M."/>
            <person name="Carver A."/>
            <person name="Chen C."/>
            <person name="Cichocki N."/>
            <person name="Clum A."/>
            <person name="Culley D."/>
            <person name="Crous P.W."/>
            <person name="Fauchery L."/>
            <person name="Girlanda M."/>
            <person name="Hayes R.D."/>
            <person name="Keri Z."/>
            <person name="LaButti K."/>
            <person name="Lipzen A."/>
            <person name="Lombard V."/>
            <person name="Magnuson J."/>
            <person name="Maillard F."/>
            <person name="Murat C."/>
            <person name="Nolan M."/>
            <person name="Ohm R.A."/>
            <person name="Pangilinan J."/>
            <person name="Pereira M.F."/>
            <person name="Perotto S."/>
            <person name="Peter M."/>
            <person name="Pfister S."/>
            <person name="Riley R."/>
            <person name="Sitrit Y."/>
            <person name="Stielow J.B."/>
            <person name="Szollosi G."/>
            <person name="Zifcakova L."/>
            <person name="Stursova M."/>
            <person name="Spatafora J.W."/>
            <person name="Tedersoo L."/>
            <person name="Vaario L.M."/>
            <person name="Yamada A."/>
            <person name="Yan M."/>
            <person name="Wang P."/>
            <person name="Xu J."/>
            <person name="Bruns T."/>
            <person name="Baldrian P."/>
            <person name="Vilgalys R."/>
            <person name="Dunand C."/>
            <person name="Henrissat B."/>
            <person name="Grigoriev I.V."/>
            <person name="Hibbett D."/>
            <person name="Nagy L.G."/>
            <person name="Martin F.M."/>
        </authorList>
    </citation>
    <scope>NUCLEOTIDE SEQUENCE</scope>
    <source>
        <strain evidence="2">UH-Tt-Lm1</strain>
    </source>
</reference>
<evidence type="ECO:0000256" key="1">
    <source>
        <dbReference type="SAM" id="MobiDB-lite"/>
    </source>
</evidence>
<reference evidence="2" key="2">
    <citation type="submission" date="2020-11" db="EMBL/GenBank/DDBJ databases">
        <authorList>
            <consortium name="DOE Joint Genome Institute"/>
            <person name="Kuo A."/>
            <person name="Miyauchi S."/>
            <person name="Kiss E."/>
            <person name="Drula E."/>
            <person name="Kohler A."/>
            <person name="Sanchez-Garcia M."/>
            <person name="Andreopoulos B."/>
            <person name="Barry K.W."/>
            <person name="Bonito G."/>
            <person name="Buee M."/>
            <person name="Carver A."/>
            <person name="Chen C."/>
            <person name="Cichocki N."/>
            <person name="Clum A."/>
            <person name="Culley D."/>
            <person name="Crous P.W."/>
            <person name="Fauchery L."/>
            <person name="Girlanda M."/>
            <person name="Hayes R."/>
            <person name="Keri Z."/>
            <person name="Labutti K."/>
            <person name="Lipzen A."/>
            <person name="Lombard V."/>
            <person name="Magnuson J."/>
            <person name="Maillard F."/>
            <person name="Morin E."/>
            <person name="Murat C."/>
            <person name="Nolan M."/>
            <person name="Ohm R."/>
            <person name="Pangilinan J."/>
            <person name="Pereira M."/>
            <person name="Perotto S."/>
            <person name="Peter M."/>
            <person name="Riley R."/>
            <person name="Sitrit Y."/>
            <person name="Stielow B."/>
            <person name="Szollosi G."/>
            <person name="Zifcakova L."/>
            <person name="Stursova M."/>
            <person name="Spatafora J.W."/>
            <person name="Tedersoo L."/>
            <person name="Vaario L.-M."/>
            <person name="Yamada A."/>
            <person name="Yan M."/>
            <person name="Wang P."/>
            <person name="Xu J."/>
            <person name="Bruns T."/>
            <person name="Baldrian P."/>
            <person name="Vilgalys R."/>
            <person name="Henrissat B."/>
            <person name="Grigoriev I.V."/>
            <person name="Hibbett D."/>
            <person name="Nagy L.G."/>
            <person name="Martin F.M."/>
        </authorList>
    </citation>
    <scope>NUCLEOTIDE SEQUENCE</scope>
    <source>
        <strain evidence="2">UH-Tt-Lm1</strain>
    </source>
</reference>
<organism evidence="2 3">
    <name type="scientific">Thelephora terrestris</name>
    <dbReference type="NCBI Taxonomy" id="56493"/>
    <lineage>
        <taxon>Eukaryota</taxon>
        <taxon>Fungi</taxon>
        <taxon>Dikarya</taxon>
        <taxon>Basidiomycota</taxon>
        <taxon>Agaricomycotina</taxon>
        <taxon>Agaricomycetes</taxon>
        <taxon>Thelephorales</taxon>
        <taxon>Thelephoraceae</taxon>
        <taxon>Thelephora</taxon>
    </lineage>
</organism>
<proteinExistence type="predicted"/>
<dbReference type="EMBL" id="WIUZ02000006">
    <property type="protein sequence ID" value="KAF9785972.1"/>
    <property type="molecule type" value="Genomic_DNA"/>
</dbReference>
<accession>A0A9P6HFK2</accession>
<evidence type="ECO:0000313" key="2">
    <source>
        <dbReference type="EMBL" id="KAF9785972.1"/>
    </source>
</evidence>
<dbReference type="OrthoDB" id="3255301at2759"/>
<keyword evidence="3" id="KW-1185">Reference proteome</keyword>
<dbReference type="AlphaFoldDB" id="A0A9P6HFK2"/>
<protein>
    <submittedName>
        <fullName evidence="2">Uncharacterized protein</fullName>
    </submittedName>
</protein>